<dbReference type="EMBL" id="CAJVQB010030644">
    <property type="protein sequence ID" value="CAG8815841.1"/>
    <property type="molecule type" value="Genomic_DNA"/>
</dbReference>
<keyword evidence="2" id="KW-1185">Reference proteome</keyword>
<comment type="caution">
    <text evidence="1">The sequence shown here is derived from an EMBL/GenBank/DDBJ whole genome shotgun (WGS) entry which is preliminary data.</text>
</comment>
<reference evidence="1 2" key="1">
    <citation type="submission" date="2021-06" db="EMBL/GenBank/DDBJ databases">
        <authorList>
            <person name="Kallberg Y."/>
            <person name="Tangrot J."/>
            <person name="Rosling A."/>
        </authorList>
    </citation>
    <scope>NUCLEOTIDE SEQUENCE [LARGE SCALE GENOMIC DNA]</scope>
    <source>
        <strain evidence="1 2">120-4 pot B 10/14</strain>
    </source>
</reference>
<name>A0ABN7W4W9_GIGMA</name>
<feature type="non-terminal residue" evidence="1">
    <location>
        <position position="237"/>
    </location>
</feature>
<feature type="non-terminal residue" evidence="1">
    <location>
        <position position="1"/>
    </location>
</feature>
<gene>
    <name evidence="1" type="ORF">GMARGA_LOCUS26387</name>
</gene>
<dbReference type="Proteomes" id="UP000789901">
    <property type="component" value="Unassembled WGS sequence"/>
</dbReference>
<proteinExistence type="predicted"/>
<sequence>YAIYAEQNHPLAKLWEVEDIEVPKLLEGSTIYPKEDIITVHTVDFSKVDDLLALPQIPVNPYKILYQSRKFHEFDAINNSEFIKATEPYNPKIIYSPLAPQNITRLRRDINSRNLNIKLLSGDGLFNNGLLSDSPSDLLIGSMVYHMTVPYDFGIIDFVGKDVVPTFPDLIITDMPARSGDSGGTVLSFVSPQNLNSVVIQGIIFGGGKLLHAAQLIDIIFKELRENARYDLTLYTG</sequence>
<evidence type="ECO:0000313" key="2">
    <source>
        <dbReference type="Proteomes" id="UP000789901"/>
    </source>
</evidence>
<organism evidence="1 2">
    <name type="scientific">Gigaspora margarita</name>
    <dbReference type="NCBI Taxonomy" id="4874"/>
    <lineage>
        <taxon>Eukaryota</taxon>
        <taxon>Fungi</taxon>
        <taxon>Fungi incertae sedis</taxon>
        <taxon>Mucoromycota</taxon>
        <taxon>Glomeromycotina</taxon>
        <taxon>Glomeromycetes</taxon>
        <taxon>Diversisporales</taxon>
        <taxon>Gigasporaceae</taxon>
        <taxon>Gigaspora</taxon>
    </lineage>
</organism>
<accession>A0ABN7W4W9</accession>
<protein>
    <submittedName>
        <fullName evidence="1">46049_t:CDS:1</fullName>
    </submittedName>
</protein>
<evidence type="ECO:0000313" key="1">
    <source>
        <dbReference type="EMBL" id="CAG8815841.1"/>
    </source>
</evidence>